<keyword evidence="2" id="KW-1133">Transmembrane helix</keyword>
<keyword evidence="3" id="KW-0687">Ribonucleoprotein</keyword>
<feature type="region of interest" description="Disordered" evidence="1">
    <location>
        <begin position="1"/>
        <end position="87"/>
    </location>
</feature>
<evidence type="ECO:0000313" key="4">
    <source>
        <dbReference type="Proteomes" id="UP000236161"/>
    </source>
</evidence>
<evidence type="ECO:0000256" key="1">
    <source>
        <dbReference type="SAM" id="MobiDB-lite"/>
    </source>
</evidence>
<name>A0A2I0B0B7_9ASPA</name>
<dbReference type="AlphaFoldDB" id="A0A2I0B0B7"/>
<evidence type="ECO:0000256" key="2">
    <source>
        <dbReference type="SAM" id="Phobius"/>
    </source>
</evidence>
<accession>A0A2I0B0B7</accession>
<dbReference type="GO" id="GO:0005840">
    <property type="term" value="C:ribosome"/>
    <property type="evidence" value="ECO:0007669"/>
    <property type="project" value="UniProtKB-KW"/>
</dbReference>
<keyword evidence="4" id="KW-1185">Reference proteome</keyword>
<gene>
    <name evidence="3" type="primary">RPL18AA</name>
    <name evidence="3" type="ORF">AXF42_Ash006131</name>
</gene>
<dbReference type="OrthoDB" id="1304551at2759"/>
<dbReference type="PANTHER" id="PTHR46631">
    <property type="entry name" value="60S RIBOSOMAL PROTEIN L18A-LIKE"/>
    <property type="match status" value="1"/>
</dbReference>
<organism evidence="3 4">
    <name type="scientific">Apostasia shenzhenica</name>
    <dbReference type="NCBI Taxonomy" id="1088818"/>
    <lineage>
        <taxon>Eukaryota</taxon>
        <taxon>Viridiplantae</taxon>
        <taxon>Streptophyta</taxon>
        <taxon>Embryophyta</taxon>
        <taxon>Tracheophyta</taxon>
        <taxon>Spermatophyta</taxon>
        <taxon>Magnoliopsida</taxon>
        <taxon>Liliopsida</taxon>
        <taxon>Asparagales</taxon>
        <taxon>Orchidaceae</taxon>
        <taxon>Apostasioideae</taxon>
        <taxon>Apostasia</taxon>
    </lineage>
</organism>
<keyword evidence="3" id="KW-0689">Ribosomal protein</keyword>
<dbReference type="InterPro" id="IPR044804">
    <property type="entry name" value="Ribosomal_eL20z-like"/>
</dbReference>
<dbReference type="EMBL" id="KZ451932">
    <property type="protein sequence ID" value="PKA61234.1"/>
    <property type="molecule type" value="Genomic_DNA"/>
</dbReference>
<evidence type="ECO:0000313" key="3">
    <source>
        <dbReference type="EMBL" id="PKA61234.1"/>
    </source>
</evidence>
<keyword evidence="2" id="KW-0812">Transmembrane</keyword>
<dbReference type="Proteomes" id="UP000236161">
    <property type="component" value="Unassembled WGS sequence"/>
</dbReference>
<sequence>MRRERERRGGEEERRKRKKEEEEEMSSEGEGRSSEAAREDGAFPKSSGDGFPEPARPPSVAGTYPPGASAVYPTPPPPAAGTAASAVPPPVQAPYPVAAPFYAYQSYPGAAVVAQGESSGMPRLPCFGLGAGWFLFIIGFFLAAIPWYAGAFILSCAKIDYREKPGFIACTIAVSFGF</sequence>
<reference evidence="3 4" key="1">
    <citation type="journal article" date="2017" name="Nature">
        <title>The Apostasia genome and the evolution of orchids.</title>
        <authorList>
            <person name="Zhang G.Q."/>
            <person name="Liu K.W."/>
            <person name="Li Z."/>
            <person name="Lohaus R."/>
            <person name="Hsiao Y.Y."/>
            <person name="Niu S.C."/>
            <person name="Wang J.Y."/>
            <person name="Lin Y.C."/>
            <person name="Xu Q."/>
            <person name="Chen L.J."/>
            <person name="Yoshida K."/>
            <person name="Fujiwara S."/>
            <person name="Wang Z.W."/>
            <person name="Zhang Y.Q."/>
            <person name="Mitsuda N."/>
            <person name="Wang M."/>
            <person name="Liu G.H."/>
            <person name="Pecoraro L."/>
            <person name="Huang H.X."/>
            <person name="Xiao X.J."/>
            <person name="Lin M."/>
            <person name="Wu X.Y."/>
            <person name="Wu W.L."/>
            <person name="Chen Y.Y."/>
            <person name="Chang S.B."/>
            <person name="Sakamoto S."/>
            <person name="Ohme-Takagi M."/>
            <person name="Yagi M."/>
            <person name="Zeng S.J."/>
            <person name="Shen C.Y."/>
            <person name="Yeh C.M."/>
            <person name="Luo Y.B."/>
            <person name="Tsai W.C."/>
            <person name="Van de Peer Y."/>
            <person name="Liu Z.J."/>
        </authorList>
    </citation>
    <scope>NUCLEOTIDE SEQUENCE [LARGE SCALE GENOMIC DNA]</scope>
    <source>
        <strain evidence="4">cv. Shenzhen</strain>
        <tissue evidence="3">Stem</tissue>
    </source>
</reference>
<keyword evidence="2" id="KW-0472">Membrane</keyword>
<dbReference type="PANTHER" id="PTHR46631:SF4">
    <property type="entry name" value="OS06G0359400 PROTEIN"/>
    <property type="match status" value="1"/>
</dbReference>
<proteinExistence type="predicted"/>
<feature type="compositionally biased region" description="Basic and acidic residues" evidence="1">
    <location>
        <begin position="29"/>
        <end position="42"/>
    </location>
</feature>
<protein>
    <submittedName>
        <fullName evidence="3">60S ribosomal protein L18a-1</fullName>
    </submittedName>
</protein>
<feature type="compositionally biased region" description="Basic and acidic residues" evidence="1">
    <location>
        <begin position="1"/>
        <end position="14"/>
    </location>
</feature>
<dbReference type="STRING" id="1088818.A0A2I0B0B7"/>
<feature type="transmembrane region" description="Helical" evidence="2">
    <location>
        <begin position="126"/>
        <end position="149"/>
    </location>
</feature>